<dbReference type="GO" id="GO:0005794">
    <property type="term" value="C:Golgi apparatus"/>
    <property type="evidence" value="ECO:0007669"/>
    <property type="project" value="TreeGrafter"/>
</dbReference>
<dbReference type="Gene3D" id="2.120.10.80">
    <property type="entry name" value="Kelch-type beta propeller"/>
    <property type="match status" value="1"/>
</dbReference>
<dbReference type="EMBL" id="JAMKOV010000002">
    <property type="protein sequence ID" value="KAI8043565.1"/>
    <property type="molecule type" value="Genomic_DNA"/>
</dbReference>
<comment type="caution">
    <text evidence="4">The sequence shown here is derived from an EMBL/GenBank/DDBJ whole genome shotgun (WGS) entry which is preliminary data.</text>
</comment>
<dbReference type="Proteomes" id="UP001059596">
    <property type="component" value="Unassembled WGS sequence"/>
</dbReference>
<feature type="domain" description="Attractin/MKLN-like beta-propeller" evidence="3">
    <location>
        <begin position="4"/>
        <end position="141"/>
    </location>
</feature>
<dbReference type="PANTHER" id="PTHR46376:SF1">
    <property type="entry name" value="LEUCINE-ZIPPER-LIKE TRANSCRIPTIONAL REGULATOR 1"/>
    <property type="match status" value="1"/>
</dbReference>
<evidence type="ECO:0000256" key="2">
    <source>
        <dbReference type="ARBA" id="ARBA00022737"/>
    </source>
</evidence>
<name>A0A9Q0BTQ1_9MUSC</name>
<dbReference type="InterPro" id="IPR015915">
    <property type="entry name" value="Kelch-typ_b-propeller"/>
</dbReference>
<organism evidence="4 5">
    <name type="scientific">Drosophila gunungcola</name>
    <name type="common">fruit fly</name>
    <dbReference type="NCBI Taxonomy" id="103775"/>
    <lineage>
        <taxon>Eukaryota</taxon>
        <taxon>Metazoa</taxon>
        <taxon>Ecdysozoa</taxon>
        <taxon>Arthropoda</taxon>
        <taxon>Hexapoda</taxon>
        <taxon>Insecta</taxon>
        <taxon>Pterygota</taxon>
        <taxon>Neoptera</taxon>
        <taxon>Endopterygota</taxon>
        <taxon>Diptera</taxon>
        <taxon>Brachycera</taxon>
        <taxon>Muscomorpha</taxon>
        <taxon>Ephydroidea</taxon>
        <taxon>Drosophilidae</taxon>
        <taxon>Drosophila</taxon>
        <taxon>Sophophora</taxon>
    </lineage>
</organism>
<dbReference type="AlphaFoldDB" id="A0A9Q0BTQ1"/>
<evidence type="ECO:0000256" key="1">
    <source>
        <dbReference type="ARBA" id="ARBA00022441"/>
    </source>
</evidence>
<keyword evidence="1" id="KW-0880">Kelch repeat</keyword>
<evidence type="ECO:0000259" key="3">
    <source>
        <dbReference type="Pfam" id="PF24981"/>
    </source>
</evidence>
<keyword evidence="2" id="KW-0677">Repeat</keyword>
<dbReference type="Pfam" id="PF24981">
    <property type="entry name" value="Beta-prop_ATRN-LZTR1"/>
    <property type="match status" value="1"/>
</dbReference>
<proteinExistence type="predicted"/>
<dbReference type="InterPro" id="IPR051568">
    <property type="entry name" value="LZTR1/Attractin"/>
</dbReference>
<evidence type="ECO:0000313" key="5">
    <source>
        <dbReference type="Proteomes" id="UP001059596"/>
    </source>
</evidence>
<dbReference type="InterPro" id="IPR056737">
    <property type="entry name" value="Beta-prop_ATRN-MKLN-like"/>
</dbReference>
<dbReference type="SUPFAM" id="SSF117281">
    <property type="entry name" value="Kelch motif"/>
    <property type="match status" value="1"/>
</dbReference>
<dbReference type="PANTHER" id="PTHR46376">
    <property type="entry name" value="LEUCINE-ZIPPER-LIKE TRANSCRIPTIONAL REGULATOR 1"/>
    <property type="match status" value="1"/>
</dbReference>
<evidence type="ECO:0000313" key="4">
    <source>
        <dbReference type="EMBL" id="KAI8043565.1"/>
    </source>
</evidence>
<gene>
    <name evidence="4" type="ORF">M5D96_004897</name>
</gene>
<reference evidence="4" key="1">
    <citation type="journal article" date="2023" name="Genome Biol. Evol.">
        <title>Long-read-based Genome Assembly of Drosophila gunungcola Reveals Fewer Chemosensory Genes in Flower-breeding Species.</title>
        <authorList>
            <person name="Negi A."/>
            <person name="Liao B.Y."/>
            <person name="Yeh S.D."/>
        </authorList>
    </citation>
    <scope>NUCLEOTIDE SEQUENCE</scope>
    <source>
        <strain evidence="4">Sukarami</strain>
    </source>
</reference>
<accession>A0A9Q0BTQ1</accession>
<sequence>MPVLYGHTAVYHPETNSVYLFGGYSTEPQSSLYALDLQKLSWTELPSFRELNSPASLLPRARYFHSAVSTEHYMILYGGRTQPFNGTDVLIAYVYACNQWVRLTEDVELIGRVPASSYAEDMAIDPDTGVIFVIGGWDGSSTHSHVTRIALPDDICQLWSSGKASVPALHGLQLLHDPEHLQLQQPLLQPWPHSVRQSQWHEGGQQWGCLR</sequence>
<keyword evidence="5" id="KW-1185">Reference proteome</keyword>
<protein>
    <recommendedName>
        <fullName evidence="3">Attractin/MKLN-like beta-propeller domain-containing protein</fullName>
    </recommendedName>
</protein>